<dbReference type="Proteomes" id="UP000292402">
    <property type="component" value="Unassembled WGS sequence"/>
</dbReference>
<feature type="coiled-coil region" evidence="1">
    <location>
        <begin position="733"/>
        <end position="760"/>
    </location>
</feature>
<protein>
    <recommendedName>
        <fullName evidence="2">Heterokaryon incompatibility domain-containing protein</fullName>
    </recommendedName>
</protein>
<gene>
    <name evidence="3" type="ORF">AA0114_g597</name>
</gene>
<dbReference type="Pfam" id="PF06985">
    <property type="entry name" value="HET"/>
    <property type="match status" value="1"/>
</dbReference>
<evidence type="ECO:0000313" key="4">
    <source>
        <dbReference type="Proteomes" id="UP000292402"/>
    </source>
</evidence>
<keyword evidence="1" id="KW-0175">Coiled coil</keyword>
<reference evidence="4" key="1">
    <citation type="journal article" date="2019" name="bioRxiv">
        <title>Genomics, evolutionary history and diagnostics of the Alternaria alternata species group including apple and Asian pear pathotypes.</title>
        <authorList>
            <person name="Armitage A.D."/>
            <person name="Cockerton H.M."/>
            <person name="Sreenivasaprasad S."/>
            <person name="Woodhall J.W."/>
            <person name="Lane C.R."/>
            <person name="Harrison R.J."/>
            <person name="Clarkson J.P."/>
        </authorList>
    </citation>
    <scope>NUCLEOTIDE SEQUENCE [LARGE SCALE GENOMIC DNA]</scope>
    <source>
        <strain evidence="4">FERA 1082</strain>
    </source>
</reference>
<sequence>MYNALVQLRRKSAGEYWIDAVCINQSDLAERASQVQLMGQIYREAESVVVWLGQMSTFSERLIPILTVLTGQETTPSAEVWNCSEDQIISTGAIADIPASVYKFAILDAATITWSQWFIRTWVVQELCWAKQVVYLIGETEISVDSIVKSFEVAEEFVRSLDHSFENLMSSILGPLLADGKDQHGKFWFLRNWGSKFGPVWMPQIFYDARDLVFAGLSLVDPRGLLIDTDILLEESKSMTTKPVPVLTRNKYDPQTIPPFGVKAVDRSFYQRKPMSSIKSPSLILNGLWSALRADYTVGNAEVFVNTAACLLTQSGTRELLSIAARTSRPSAYDSDWWISTSDHSIHEDLPSWAPVPGSWTSRVNELLVAQKNSDFHAGGASRQPPKISHDGRVLYLDGEIGDQVEGFITDDDFIDTFAPQQLRNLFVTLLNHSTMHGKQVSAIDALNRVLLGGQEQHYPQLYQHAPSWLCHTLASAVFIELQLERQKQYENSPRRHDYKSMTSDSFADLFINYHEQKNKTMEDLLNLFEEVLVTFSCQPWPEWSRTSRKFDMDIHVEFLHEMSEARQLDTQTTGAQRSTRFEKATDEFYDGLQSIERYMGYIESPEFPSLPPYTPGTKHKLQSRLFEPQDPDVHAHLTKLARSALAWRKVFFTIEGHIGYGPKWLVGGEPVLLVYGADIPYAFTLLEVDRRSRARQLRLELDENDQRYYETKMKLQTAKKPSIWEPLDVLWYGRQQEKLKRLDERRLELQDKYDQILNSVPNSNGLVLQGEVYIDGIMHGEGLGVGIKARLPIV</sequence>
<comment type="caution">
    <text evidence="3">The sequence shown here is derived from an EMBL/GenBank/DDBJ whole genome shotgun (WGS) entry which is preliminary data.</text>
</comment>
<evidence type="ECO:0000313" key="3">
    <source>
        <dbReference type="EMBL" id="RYN61809.1"/>
    </source>
</evidence>
<dbReference type="InterPro" id="IPR010730">
    <property type="entry name" value="HET"/>
</dbReference>
<dbReference type="InterPro" id="IPR052895">
    <property type="entry name" value="HetReg/Transcr_Mod"/>
</dbReference>
<dbReference type="PANTHER" id="PTHR24148:SF73">
    <property type="entry name" value="HET DOMAIN PROTEIN (AFU_ORTHOLOGUE AFUA_8G01020)"/>
    <property type="match status" value="1"/>
</dbReference>
<accession>A0A4Q4MXS2</accession>
<organism evidence="3 4">
    <name type="scientific">Alternaria tenuissima</name>
    <dbReference type="NCBI Taxonomy" id="119927"/>
    <lineage>
        <taxon>Eukaryota</taxon>
        <taxon>Fungi</taxon>
        <taxon>Dikarya</taxon>
        <taxon>Ascomycota</taxon>
        <taxon>Pezizomycotina</taxon>
        <taxon>Dothideomycetes</taxon>
        <taxon>Pleosporomycetidae</taxon>
        <taxon>Pleosporales</taxon>
        <taxon>Pleosporineae</taxon>
        <taxon>Pleosporaceae</taxon>
        <taxon>Alternaria</taxon>
        <taxon>Alternaria sect. Alternaria</taxon>
        <taxon>Alternaria alternata complex</taxon>
    </lineage>
</organism>
<dbReference type="AlphaFoldDB" id="A0A4Q4MXS2"/>
<name>A0A4Q4MXS2_9PLEO</name>
<proteinExistence type="predicted"/>
<feature type="domain" description="Heterokaryon incompatibility" evidence="2">
    <location>
        <begin position="2"/>
        <end position="126"/>
    </location>
</feature>
<evidence type="ECO:0000259" key="2">
    <source>
        <dbReference type="Pfam" id="PF06985"/>
    </source>
</evidence>
<dbReference type="PANTHER" id="PTHR24148">
    <property type="entry name" value="ANKYRIN REPEAT DOMAIN-CONTAINING PROTEIN 39 HOMOLOG-RELATED"/>
    <property type="match status" value="1"/>
</dbReference>
<evidence type="ECO:0000256" key="1">
    <source>
        <dbReference type="SAM" id="Coils"/>
    </source>
</evidence>
<dbReference type="EMBL" id="PDXA01000001">
    <property type="protein sequence ID" value="RYN61809.1"/>
    <property type="molecule type" value="Genomic_DNA"/>
</dbReference>